<dbReference type="InterPro" id="IPR010982">
    <property type="entry name" value="Lambda_DNA-bd_dom_sf"/>
</dbReference>
<dbReference type="SUPFAM" id="SSF47413">
    <property type="entry name" value="lambda repressor-like DNA-binding domains"/>
    <property type="match status" value="1"/>
</dbReference>
<sequence>MLKPEQIRGARAMLGLTQAEVAKRAGISTTGLNNIERGSSDPKASTLTAVQQVLEAAGVEFTNGGEPGVKLRRRDQS</sequence>
<dbReference type="SMART" id="SM00530">
    <property type="entry name" value="HTH_XRE"/>
    <property type="match status" value="1"/>
</dbReference>
<evidence type="ECO:0000259" key="1">
    <source>
        <dbReference type="PROSITE" id="PS50943"/>
    </source>
</evidence>
<dbReference type="PROSITE" id="PS50943">
    <property type="entry name" value="HTH_CROC1"/>
    <property type="match status" value="1"/>
</dbReference>
<gene>
    <name evidence="2" type="ORF">GCM10007890_66810</name>
</gene>
<reference evidence="3" key="1">
    <citation type="journal article" date="2019" name="Int. J. Syst. Evol. Microbiol.">
        <title>The Global Catalogue of Microorganisms (GCM) 10K type strain sequencing project: providing services to taxonomists for standard genome sequencing and annotation.</title>
        <authorList>
            <consortium name="The Broad Institute Genomics Platform"/>
            <consortium name="The Broad Institute Genome Sequencing Center for Infectious Disease"/>
            <person name="Wu L."/>
            <person name="Ma J."/>
        </authorList>
    </citation>
    <scope>NUCLEOTIDE SEQUENCE [LARGE SCALE GENOMIC DNA]</scope>
    <source>
        <strain evidence="3">NBRC 103632</strain>
    </source>
</reference>
<dbReference type="InterPro" id="IPR001387">
    <property type="entry name" value="Cro/C1-type_HTH"/>
</dbReference>
<evidence type="ECO:0000313" key="3">
    <source>
        <dbReference type="Proteomes" id="UP001157440"/>
    </source>
</evidence>
<dbReference type="Pfam" id="PF01381">
    <property type="entry name" value="HTH_3"/>
    <property type="match status" value="1"/>
</dbReference>
<dbReference type="CDD" id="cd00093">
    <property type="entry name" value="HTH_XRE"/>
    <property type="match status" value="1"/>
</dbReference>
<dbReference type="EMBL" id="BSPL01000059">
    <property type="protein sequence ID" value="GLS74663.1"/>
    <property type="molecule type" value="Genomic_DNA"/>
</dbReference>
<protein>
    <submittedName>
        <fullName evidence="2">Transcriptional regulator</fullName>
    </submittedName>
</protein>
<evidence type="ECO:0000313" key="2">
    <source>
        <dbReference type="EMBL" id="GLS74663.1"/>
    </source>
</evidence>
<dbReference type="AlphaFoldDB" id="A0AA37TP26"/>
<name>A0AA37TP26_9HYPH</name>
<proteinExistence type="predicted"/>
<feature type="domain" description="HTH cro/C1-type" evidence="1">
    <location>
        <begin position="7"/>
        <end position="61"/>
    </location>
</feature>
<dbReference type="Gene3D" id="1.10.260.40">
    <property type="entry name" value="lambda repressor-like DNA-binding domains"/>
    <property type="match status" value="1"/>
</dbReference>
<dbReference type="RefSeq" id="WP_238200118.1">
    <property type="nucleotide sequence ID" value="NZ_BPQZ01000061.1"/>
</dbReference>
<organism evidence="2 3">
    <name type="scientific">Methylobacterium tardum</name>
    <dbReference type="NCBI Taxonomy" id="374432"/>
    <lineage>
        <taxon>Bacteria</taxon>
        <taxon>Pseudomonadati</taxon>
        <taxon>Pseudomonadota</taxon>
        <taxon>Alphaproteobacteria</taxon>
        <taxon>Hyphomicrobiales</taxon>
        <taxon>Methylobacteriaceae</taxon>
        <taxon>Methylobacterium</taxon>
    </lineage>
</organism>
<dbReference type="GO" id="GO:0003677">
    <property type="term" value="F:DNA binding"/>
    <property type="evidence" value="ECO:0007669"/>
    <property type="project" value="InterPro"/>
</dbReference>
<keyword evidence="3" id="KW-1185">Reference proteome</keyword>
<comment type="caution">
    <text evidence="2">The sequence shown here is derived from an EMBL/GenBank/DDBJ whole genome shotgun (WGS) entry which is preliminary data.</text>
</comment>
<accession>A0AA37TP26</accession>
<dbReference type="Proteomes" id="UP001157440">
    <property type="component" value="Unassembled WGS sequence"/>
</dbReference>